<dbReference type="Proteomes" id="UP000198875">
    <property type="component" value="Unassembled WGS sequence"/>
</dbReference>
<proteinExistence type="predicted"/>
<evidence type="ECO:0000313" key="2">
    <source>
        <dbReference type="Proteomes" id="UP000198875"/>
    </source>
</evidence>
<dbReference type="RefSeq" id="WP_264028530.1">
    <property type="nucleotide sequence ID" value="NZ_CSTD01000001.1"/>
</dbReference>
<dbReference type="SUPFAM" id="SSF52833">
    <property type="entry name" value="Thioredoxin-like"/>
    <property type="match status" value="1"/>
</dbReference>
<dbReference type="AlphaFoldDB" id="A0A0U0W403"/>
<name>A0A0U0W403_MYCBE</name>
<gene>
    <name evidence="1" type="primary">trxB1_1</name>
    <name evidence="1" type="ORF">BN971_00818</name>
</gene>
<accession>A0A0U0W403</accession>
<sequence length="42" mass="4876">MSTVSLTHENFGSAIVDNPLVLVDFWAGYRRPSPNWRPRWTT</sequence>
<dbReference type="InterPro" id="IPR036249">
    <property type="entry name" value="Thioredoxin-like_sf"/>
</dbReference>
<organism evidence="1 2">
    <name type="scientific">Mycobacterium bohemicum DSM 44277</name>
    <dbReference type="NCBI Taxonomy" id="1236609"/>
    <lineage>
        <taxon>Bacteria</taxon>
        <taxon>Bacillati</taxon>
        <taxon>Actinomycetota</taxon>
        <taxon>Actinomycetes</taxon>
        <taxon>Mycobacteriales</taxon>
        <taxon>Mycobacteriaceae</taxon>
        <taxon>Mycobacterium</taxon>
    </lineage>
</organism>
<protein>
    <submittedName>
        <fullName evidence="1">Thioredoxin TrxB1</fullName>
    </submittedName>
</protein>
<reference evidence="1 2" key="1">
    <citation type="submission" date="2015-03" db="EMBL/GenBank/DDBJ databases">
        <authorList>
            <person name="Murphy D."/>
        </authorList>
    </citation>
    <scope>NUCLEOTIDE SEQUENCE [LARGE SCALE GENOMIC DNA]</scope>
    <source>
        <strain evidence="1 2">DSM 44277</strain>
    </source>
</reference>
<evidence type="ECO:0000313" key="1">
    <source>
        <dbReference type="EMBL" id="CPR06617.1"/>
    </source>
</evidence>
<dbReference type="EMBL" id="CSTD01000001">
    <property type="protein sequence ID" value="CPR06617.1"/>
    <property type="molecule type" value="Genomic_DNA"/>
</dbReference>